<evidence type="ECO:0000256" key="1">
    <source>
        <dbReference type="SAM" id="Phobius"/>
    </source>
</evidence>
<name>A0A2M7B9R2_9BACT</name>
<evidence type="ECO:0000313" key="3">
    <source>
        <dbReference type="Proteomes" id="UP000228561"/>
    </source>
</evidence>
<dbReference type="Proteomes" id="UP000228561">
    <property type="component" value="Unassembled WGS sequence"/>
</dbReference>
<feature type="transmembrane region" description="Helical" evidence="1">
    <location>
        <begin position="7"/>
        <end position="28"/>
    </location>
</feature>
<protein>
    <recommendedName>
        <fullName evidence="4">Type 4a pilus biogenesis protein PilO</fullName>
    </recommendedName>
</protein>
<proteinExistence type="predicted"/>
<reference evidence="3" key="1">
    <citation type="submission" date="2017-09" db="EMBL/GenBank/DDBJ databases">
        <title>Depth-based differentiation of microbial function through sediment-hosted aquifers and enrichment of novel symbionts in the deep terrestrial subsurface.</title>
        <authorList>
            <person name="Probst A.J."/>
            <person name="Ladd B."/>
            <person name="Jarett J.K."/>
            <person name="Geller-Mcgrath D.E."/>
            <person name="Sieber C.M.K."/>
            <person name="Emerson J.B."/>
            <person name="Anantharaman K."/>
            <person name="Thomas B.C."/>
            <person name="Malmstrom R."/>
            <person name="Stieglmeier M."/>
            <person name="Klingl A."/>
            <person name="Woyke T."/>
            <person name="Ryan C.M."/>
            <person name="Banfield J.F."/>
        </authorList>
    </citation>
    <scope>NUCLEOTIDE SEQUENCE [LARGE SCALE GENOMIC DNA]</scope>
</reference>
<sequence>MKYKQKITISIALIVGINLIAIFGWWFIYSGIQQKRDAIAALRREIDINERRMNNSRSLGVLLTDVKSDEEKITATFLNSNNIVKFIEDLEFLSRKASTTLEVDAIKLPTPEDDIQKPAFHFKITGVFSELFQYFTLLENLPYQIEIERVSLINPKTLNLVGITNTKKIIPIWEAEFDVKLLSYENI</sequence>
<organism evidence="2 3">
    <name type="scientific">Candidatus Tagabacteria bacterium CG03_land_8_20_14_0_80_41_22</name>
    <dbReference type="NCBI Taxonomy" id="1975020"/>
    <lineage>
        <taxon>Bacteria</taxon>
        <taxon>Candidatus Tagaibacteriota</taxon>
    </lineage>
</organism>
<dbReference type="EMBL" id="PEVG01000003">
    <property type="protein sequence ID" value="PIU99789.1"/>
    <property type="molecule type" value="Genomic_DNA"/>
</dbReference>
<comment type="caution">
    <text evidence="2">The sequence shown here is derived from an EMBL/GenBank/DDBJ whole genome shotgun (WGS) entry which is preliminary data.</text>
</comment>
<gene>
    <name evidence="2" type="ORF">COS58_00505</name>
</gene>
<keyword evidence="1" id="KW-0812">Transmembrane</keyword>
<accession>A0A2M7B9R2</accession>
<evidence type="ECO:0008006" key="4">
    <source>
        <dbReference type="Google" id="ProtNLM"/>
    </source>
</evidence>
<keyword evidence="1" id="KW-0472">Membrane</keyword>
<evidence type="ECO:0000313" key="2">
    <source>
        <dbReference type="EMBL" id="PIU99789.1"/>
    </source>
</evidence>
<dbReference type="AlphaFoldDB" id="A0A2M7B9R2"/>
<keyword evidence="1" id="KW-1133">Transmembrane helix</keyword>